<dbReference type="Gene3D" id="3.40.50.1010">
    <property type="entry name" value="5'-nuclease"/>
    <property type="match status" value="1"/>
</dbReference>
<dbReference type="EMBL" id="CP049863">
    <property type="protein sequence ID" value="QIK63484.1"/>
    <property type="molecule type" value="Genomic_DNA"/>
</dbReference>
<sequence length="138" mass="15364">MAKRSGELTGIDTNVLLRALLQDDPVQSPVATKLLSSLTPSAPGFIAHATLIEMHWVMTRTFNTPKNQCLAVLRKLTELAMIEFEDAEGIIRAVALAEEGADFPDALIHTTMEQFMIERVVTFDKNAAKRLEWEVLRA</sequence>
<name>A0A6G7XFV8_9MICO</name>
<dbReference type="AlphaFoldDB" id="A0A6G7XFV8"/>
<dbReference type="PANTHER" id="PTHR39664">
    <property type="match status" value="1"/>
</dbReference>
<dbReference type="InterPro" id="IPR002716">
    <property type="entry name" value="PIN_dom"/>
</dbReference>
<evidence type="ECO:0000256" key="3">
    <source>
        <dbReference type="ARBA" id="ARBA00022801"/>
    </source>
</evidence>
<dbReference type="SUPFAM" id="SSF88723">
    <property type="entry name" value="PIN domain-like"/>
    <property type="match status" value="1"/>
</dbReference>
<keyword evidence="4" id="KW-0460">Magnesium</keyword>
<dbReference type="Proteomes" id="UP000502677">
    <property type="component" value="Chromosome"/>
</dbReference>
<dbReference type="Pfam" id="PF01850">
    <property type="entry name" value="PIN"/>
    <property type="match status" value="1"/>
</dbReference>
<dbReference type="GO" id="GO:0046872">
    <property type="term" value="F:metal ion binding"/>
    <property type="evidence" value="ECO:0007669"/>
    <property type="project" value="UniProtKB-KW"/>
</dbReference>
<proteinExistence type="predicted"/>
<dbReference type="CDD" id="cd18683">
    <property type="entry name" value="PIN_VapC-like"/>
    <property type="match status" value="1"/>
</dbReference>
<evidence type="ECO:0000259" key="5">
    <source>
        <dbReference type="Pfam" id="PF01850"/>
    </source>
</evidence>
<evidence type="ECO:0000256" key="4">
    <source>
        <dbReference type="ARBA" id="ARBA00022842"/>
    </source>
</evidence>
<accession>A0A6G7XFV8</accession>
<dbReference type="KEGG" id="lvi:G7068_09945"/>
<dbReference type="GO" id="GO:0016787">
    <property type="term" value="F:hydrolase activity"/>
    <property type="evidence" value="ECO:0007669"/>
    <property type="project" value="UniProtKB-KW"/>
</dbReference>
<evidence type="ECO:0000313" key="6">
    <source>
        <dbReference type="EMBL" id="QIK63484.1"/>
    </source>
</evidence>
<keyword evidence="3" id="KW-0378">Hydrolase</keyword>
<evidence type="ECO:0000256" key="2">
    <source>
        <dbReference type="ARBA" id="ARBA00022723"/>
    </source>
</evidence>
<feature type="domain" description="PIN" evidence="5">
    <location>
        <begin position="11"/>
        <end position="128"/>
    </location>
</feature>
<evidence type="ECO:0000313" key="7">
    <source>
        <dbReference type="Proteomes" id="UP000502677"/>
    </source>
</evidence>
<dbReference type="RefSeq" id="WP_166291639.1">
    <property type="nucleotide sequence ID" value="NZ_CP049863.1"/>
</dbReference>
<keyword evidence="1" id="KW-0540">Nuclease</keyword>
<dbReference type="GO" id="GO:0004518">
    <property type="term" value="F:nuclease activity"/>
    <property type="evidence" value="ECO:0007669"/>
    <property type="project" value="UniProtKB-KW"/>
</dbReference>
<gene>
    <name evidence="6" type="ORF">G7068_09945</name>
</gene>
<reference evidence="6 7" key="1">
    <citation type="submission" date="2020-03" db="EMBL/GenBank/DDBJ databases">
        <title>Leucobacter sp. nov., isolated from beetles.</title>
        <authorList>
            <person name="Hyun D.-W."/>
            <person name="Bae J.-W."/>
        </authorList>
    </citation>
    <scope>NUCLEOTIDE SEQUENCE [LARGE SCALE GENOMIC DNA]</scope>
    <source>
        <strain evidence="6 7">HDW9C</strain>
    </source>
</reference>
<protein>
    <submittedName>
        <fullName evidence="6">Type II toxin-antitoxin system VapC family toxin</fullName>
    </submittedName>
</protein>
<keyword evidence="7" id="KW-1185">Reference proteome</keyword>
<evidence type="ECO:0000256" key="1">
    <source>
        <dbReference type="ARBA" id="ARBA00022722"/>
    </source>
</evidence>
<keyword evidence="2" id="KW-0479">Metal-binding</keyword>
<dbReference type="PANTHER" id="PTHR39664:SF2">
    <property type="entry name" value="NUCLEIC ACID-BINDING PROTEIN, CONTAINING PIN DOMAIN-RELATED"/>
    <property type="match status" value="1"/>
</dbReference>
<dbReference type="InterPro" id="IPR029060">
    <property type="entry name" value="PIN-like_dom_sf"/>
</dbReference>
<organism evidence="6 7">
    <name type="scientific">Leucobacter viscericola</name>
    <dbReference type="NCBI Taxonomy" id="2714935"/>
    <lineage>
        <taxon>Bacteria</taxon>
        <taxon>Bacillati</taxon>
        <taxon>Actinomycetota</taxon>
        <taxon>Actinomycetes</taxon>
        <taxon>Micrococcales</taxon>
        <taxon>Microbacteriaceae</taxon>
        <taxon>Leucobacter</taxon>
    </lineage>
</organism>